<gene>
    <name evidence="2" type="ORF">FZC74_17705</name>
</gene>
<proteinExistence type="predicted"/>
<dbReference type="Pfam" id="PF07883">
    <property type="entry name" value="Cupin_2"/>
    <property type="match status" value="1"/>
</dbReference>
<comment type="caution">
    <text evidence="2">The sequence shown here is derived from an EMBL/GenBank/DDBJ whole genome shotgun (WGS) entry which is preliminary data.</text>
</comment>
<dbReference type="Pfam" id="PF08892">
    <property type="entry name" value="YqcI_YcgG"/>
    <property type="match status" value="1"/>
</dbReference>
<feature type="domain" description="Cupin type-2" evidence="1">
    <location>
        <begin position="296"/>
        <end position="342"/>
    </location>
</feature>
<accession>A0AA94WKR6</accession>
<evidence type="ECO:0000259" key="1">
    <source>
        <dbReference type="Pfam" id="PF07883"/>
    </source>
</evidence>
<dbReference type="RefSeq" id="WP_148966830.1">
    <property type="nucleotide sequence ID" value="NZ_VTEU01000009.1"/>
</dbReference>
<dbReference type="PANTHER" id="PTHR40045">
    <property type="entry name" value="YCGG FAMILY PROTEIN"/>
    <property type="match status" value="1"/>
</dbReference>
<organism evidence="2 3">
    <name type="scientific">Sutcliffiella horikoshii</name>
    <dbReference type="NCBI Taxonomy" id="79883"/>
    <lineage>
        <taxon>Bacteria</taxon>
        <taxon>Bacillati</taxon>
        <taxon>Bacillota</taxon>
        <taxon>Bacilli</taxon>
        <taxon>Bacillales</taxon>
        <taxon>Bacillaceae</taxon>
        <taxon>Sutcliffiella</taxon>
    </lineage>
</organism>
<dbReference type="InterPro" id="IPR014988">
    <property type="entry name" value="Uncharacterised_YqcI/YcgG"/>
</dbReference>
<dbReference type="SUPFAM" id="SSF51182">
    <property type="entry name" value="RmlC-like cupins"/>
    <property type="match status" value="1"/>
</dbReference>
<dbReference type="InterPro" id="IPR011051">
    <property type="entry name" value="RmlC_Cupin_sf"/>
</dbReference>
<dbReference type="Proteomes" id="UP000323393">
    <property type="component" value="Unassembled WGS sequence"/>
</dbReference>
<dbReference type="InterPro" id="IPR014710">
    <property type="entry name" value="RmlC-like_jellyroll"/>
</dbReference>
<reference evidence="2 3" key="1">
    <citation type="submission" date="2019-08" db="EMBL/GenBank/DDBJ databases">
        <title>Bacillus genomes from the desert of Cuatro Cienegas, Coahuila.</title>
        <authorList>
            <person name="Olmedo-Alvarez G."/>
        </authorList>
    </citation>
    <scope>NUCLEOTIDE SEQUENCE [LARGE SCALE GENOMIC DNA]</scope>
    <source>
        <strain evidence="2 3">CH88_3T</strain>
    </source>
</reference>
<sequence>MQQLDLEALYSLKNVPPWGRQVFSSFSNDMLSETRPFPCVFGVEGFKQGSLRFAFIESPTSENAMEDLADALKLYLEEARELGKNTSFVAFFKPEEKKTLEQYEKQFWNILQHLHQLDEKDWPEKIPADPDHYLWEFSFHNEPIFVVCNTPVHEKRASRKATTFMITFQPRWVFDGINGETQIGKLFQKTVRDRLEVYDSVPAHPSLNWYGKTETREWRQYFLMDDNNMETSKCPFHASLEKEKNNTSRVTYAFPSDFKEFRVERGVGGSLEKVTSELLPLKGTGYVEVQKDEPFKAHPTHTHPTNEVLHILKGSISMEVGGDLISCQEGDRIYLPKETVHGSLAGIDGCLYVIAVLK</sequence>
<protein>
    <submittedName>
        <fullName evidence="2">Cupin domain-containing protein</fullName>
    </submittedName>
</protein>
<dbReference type="PANTHER" id="PTHR40045:SF1">
    <property type="entry name" value="YQCI_YCGG FAMILY PROTEIN"/>
    <property type="match status" value="1"/>
</dbReference>
<dbReference type="EMBL" id="VTEU01000009">
    <property type="protein sequence ID" value="TYS55894.1"/>
    <property type="molecule type" value="Genomic_DNA"/>
</dbReference>
<dbReference type="Gene3D" id="2.60.120.10">
    <property type="entry name" value="Jelly Rolls"/>
    <property type="match status" value="1"/>
</dbReference>
<evidence type="ECO:0000313" key="2">
    <source>
        <dbReference type="EMBL" id="TYS55894.1"/>
    </source>
</evidence>
<evidence type="ECO:0000313" key="3">
    <source>
        <dbReference type="Proteomes" id="UP000323393"/>
    </source>
</evidence>
<name>A0AA94WKR6_9BACI</name>
<dbReference type="InterPro" id="IPR013096">
    <property type="entry name" value="Cupin_2"/>
</dbReference>
<dbReference type="AlphaFoldDB" id="A0AA94WKR6"/>